<evidence type="ECO:0000256" key="4">
    <source>
        <dbReference type="ARBA" id="ARBA00022777"/>
    </source>
</evidence>
<feature type="domain" description="Four-carbon acid sugar kinase nucleotide binding" evidence="8">
    <location>
        <begin position="265"/>
        <end position="431"/>
    </location>
</feature>
<dbReference type="SUPFAM" id="SSF142764">
    <property type="entry name" value="YgbK-like"/>
    <property type="match status" value="1"/>
</dbReference>
<dbReference type="EMBL" id="PXXO01000016">
    <property type="protein sequence ID" value="PSJ04079.1"/>
    <property type="molecule type" value="Genomic_DNA"/>
</dbReference>
<dbReference type="OrthoDB" id="153193at2"/>
<dbReference type="Gene3D" id="3.40.50.10840">
    <property type="entry name" value="Putative sugar-binding, N-terminal domain"/>
    <property type="match status" value="1"/>
</dbReference>
<protein>
    <recommendedName>
        <fullName evidence="11">Four-carbon acid sugar kinase family protein</fullName>
    </recommendedName>
</protein>
<feature type="domain" description="Four-carbon acid sugar kinase N-terminal" evidence="7">
    <location>
        <begin position="7"/>
        <end position="241"/>
    </location>
</feature>
<dbReference type="InterPro" id="IPR037051">
    <property type="entry name" value="4-carb_acid_sugar_kinase_N_sf"/>
</dbReference>
<evidence type="ECO:0000256" key="5">
    <source>
        <dbReference type="ARBA" id="ARBA00022840"/>
    </source>
</evidence>
<dbReference type="GO" id="GO:0016301">
    <property type="term" value="F:kinase activity"/>
    <property type="evidence" value="ECO:0007669"/>
    <property type="project" value="UniProtKB-KW"/>
</dbReference>
<evidence type="ECO:0000259" key="7">
    <source>
        <dbReference type="Pfam" id="PF07005"/>
    </source>
</evidence>
<evidence type="ECO:0000259" key="8">
    <source>
        <dbReference type="Pfam" id="PF17042"/>
    </source>
</evidence>
<dbReference type="InterPro" id="IPR042213">
    <property type="entry name" value="NBD_C_sf"/>
</dbReference>
<keyword evidence="5" id="KW-0067">ATP-binding</keyword>
<dbReference type="Proteomes" id="UP000243002">
    <property type="component" value="Unassembled WGS sequence"/>
</dbReference>
<evidence type="ECO:0000256" key="3">
    <source>
        <dbReference type="ARBA" id="ARBA00022741"/>
    </source>
</evidence>
<accession>A0A2P7MSA1</accession>
<keyword evidence="6" id="KW-0119">Carbohydrate metabolism</keyword>
<evidence type="ECO:0008006" key="11">
    <source>
        <dbReference type="Google" id="ProtNLM"/>
    </source>
</evidence>
<sequence>MAASSKIIVIDDDPTGSQTVHSCPLLLRWDAATLAAGLRHPSPLLFLLANTRALAPEAAAERVRQICRALAAALPLAGIERWWLVSRGDSTLRGHFPLEVEVIAAELGPFAATLLIPAFFEGGRITVEGVHRLHGQPVHETAFARDSLFGYASSDLPVWVEEKSGGRIAAHQVQRLTGVELDYAAADGGQALAERLAALDGGPVVAVDGERPEQLAALAQVVRQAWPLAVLSQSAASWIQALAALPPQPLAGAALARLRRSEPGLVLVGSHVPLADAQLTELLTEPRCVGLELPVAKLARLLEGPLPEPLLASLEADWLVQLRRVLAQGQTPVLYTSRGELPCASVAQRRRLGDALAALMARLAAALAPQLGYLISKGGITTHTLLADGLALAAVELKGQLLPGLSLVLADLPEPLPVLTFPGNLGDGDTLRLAWRWMEGLESAD</sequence>
<reference evidence="9 10" key="1">
    <citation type="journal article" date="2018" name="Environ. Microbiol.">
        <title>Ecological and genomic features of two widespread freshwater picocyanobacteria.</title>
        <authorList>
            <person name="Cabello-Yeves P.J."/>
            <person name="Picazo A."/>
            <person name="Camacho A."/>
            <person name="Callieri C."/>
            <person name="Rosselli R."/>
            <person name="Roda-Garcia J.J."/>
            <person name="Coutinho F.H."/>
            <person name="Rodriguez-Valera F."/>
        </authorList>
    </citation>
    <scope>NUCLEOTIDE SEQUENCE [LARGE SCALE GENOMIC DNA]</scope>
    <source>
        <strain evidence="9 10">Tous</strain>
    </source>
</reference>
<dbReference type="GO" id="GO:0005524">
    <property type="term" value="F:ATP binding"/>
    <property type="evidence" value="ECO:0007669"/>
    <property type="project" value="UniProtKB-KW"/>
</dbReference>
<proteinExistence type="inferred from homology"/>
<gene>
    <name evidence="9" type="ORF">C7K55_11900</name>
</gene>
<keyword evidence="2" id="KW-0808">Transferase</keyword>
<dbReference type="RefSeq" id="WP_106632946.1">
    <property type="nucleotide sequence ID" value="NZ_PXXO01000016.1"/>
</dbReference>
<dbReference type="Gene3D" id="3.40.980.20">
    <property type="entry name" value="Four-carbon acid sugar kinase, nucleotide binding domain"/>
    <property type="match status" value="1"/>
</dbReference>
<comment type="caution">
    <text evidence="9">The sequence shown here is derived from an EMBL/GenBank/DDBJ whole genome shotgun (WGS) entry which is preliminary data.</text>
</comment>
<dbReference type="InterPro" id="IPR010737">
    <property type="entry name" value="4-carb_acid_sugar_kinase_N"/>
</dbReference>
<evidence type="ECO:0000256" key="6">
    <source>
        <dbReference type="ARBA" id="ARBA00023277"/>
    </source>
</evidence>
<dbReference type="InterPro" id="IPR031475">
    <property type="entry name" value="NBD_C"/>
</dbReference>
<keyword evidence="4" id="KW-0418">Kinase</keyword>
<name>A0A2P7MSA1_9CYAN</name>
<comment type="similarity">
    <text evidence="1">Belongs to the four-carbon acid sugar kinase family.</text>
</comment>
<dbReference type="AlphaFoldDB" id="A0A2P7MSA1"/>
<evidence type="ECO:0000313" key="10">
    <source>
        <dbReference type="Proteomes" id="UP000243002"/>
    </source>
</evidence>
<dbReference type="Pfam" id="PF17042">
    <property type="entry name" value="NBD_C"/>
    <property type="match status" value="1"/>
</dbReference>
<keyword evidence="3" id="KW-0547">Nucleotide-binding</keyword>
<keyword evidence="10" id="KW-1185">Reference proteome</keyword>
<evidence type="ECO:0000313" key="9">
    <source>
        <dbReference type="EMBL" id="PSJ04079.1"/>
    </source>
</evidence>
<organism evidence="9 10">
    <name type="scientific">Cyanobium usitatum str. Tous</name>
    <dbReference type="NCBI Taxonomy" id="2116684"/>
    <lineage>
        <taxon>Bacteria</taxon>
        <taxon>Bacillati</taxon>
        <taxon>Cyanobacteriota</taxon>
        <taxon>Cyanophyceae</taxon>
        <taxon>Synechococcales</taxon>
        <taxon>Prochlorococcaceae</taxon>
        <taxon>Cyanobium</taxon>
    </lineage>
</organism>
<evidence type="ECO:0000256" key="1">
    <source>
        <dbReference type="ARBA" id="ARBA00005715"/>
    </source>
</evidence>
<dbReference type="Pfam" id="PF07005">
    <property type="entry name" value="SBD_N"/>
    <property type="match status" value="1"/>
</dbReference>
<evidence type="ECO:0000256" key="2">
    <source>
        <dbReference type="ARBA" id="ARBA00022679"/>
    </source>
</evidence>